<dbReference type="PANTHER" id="PTHR11575:SF24">
    <property type="entry name" value="5'-NUCLEOTIDASE"/>
    <property type="match status" value="1"/>
</dbReference>
<dbReference type="InterPro" id="IPR004843">
    <property type="entry name" value="Calcineurin-like_PHP"/>
</dbReference>
<dbReference type="Pfam" id="PF00149">
    <property type="entry name" value="Metallophos"/>
    <property type="match status" value="1"/>
</dbReference>
<keyword evidence="6" id="KW-1185">Reference proteome</keyword>
<dbReference type="PIRSF" id="PIRSF036361">
    <property type="entry name" value="YunD"/>
    <property type="match status" value="1"/>
</dbReference>
<dbReference type="Gene3D" id="3.60.21.10">
    <property type="match status" value="1"/>
</dbReference>
<dbReference type="InterPro" id="IPR036907">
    <property type="entry name" value="5'-Nucleotdase_C_sf"/>
</dbReference>
<dbReference type="OrthoDB" id="9793179at2"/>
<evidence type="ECO:0000313" key="6">
    <source>
        <dbReference type="Proteomes" id="UP000198642"/>
    </source>
</evidence>
<feature type="domain" description="Calcineurin-like phosphoesterase" evidence="3">
    <location>
        <begin position="8"/>
        <end position="205"/>
    </location>
</feature>
<reference evidence="5 6" key="1">
    <citation type="submission" date="2016-10" db="EMBL/GenBank/DDBJ databases">
        <authorList>
            <person name="de Groot N.N."/>
        </authorList>
    </citation>
    <scope>NUCLEOTIDE SEQUENCE [LARGE SCALE GENOMIC DNA]</scope>
    <source>
        <strain evidence="5 6">CGMCC 1.3702</strain>
    </source>
</reference>
<keyword evidence="2" id="KW-0378">Hydrolase</keyword>
<dbReference type="InterPro" id="IPR006179">
    <property type="entry name" value="5_nucleotidase/apyrase"/>
</dbReference>
<dbReference type="PRINTS" id="PR01607">
    <property type="entry name" value="APYRASEFAMLY"/>
</dbReference>
<evidence type="ECO:0000259" key="3">
    <source>
        <dbReference type="Pfam" id="PF00149"/>
    </source>
</evidence>
<gene>
    <name evidence="5" type="ORF">SAMN04488072_103197</name>
</gene>
<sequence length="466" mass="52965">MQEKLYFYYTNDLHSNFDNWPQVAGFLKGAKEKRLAENQACWLIDIGDHVDRVHPIAEGFMGKANVQLMNDVGYDLVTIGNNEGITMDHDDLHHLYDEADFQVVCANLHSLTDAEPAWLQTTVHIQSNNGVKVGVIGLTAPFNAFYELLNWHISAPIHTLEKHISHLKEAADIIILMSHLGLSEDQEIARRFDDIDVIIGGHTHHLLRTGENVNNTIITAAGKHCAYAGEVVLTWDHMRRKLVDKKAAVYDMTELAKDLNTEQTLHDLTKKAEALLGQSVIQLKKPIHVKWFQHTDIMQKLTDTLREWTEADVAMLNAGILLDQIPAGQVTYREIHRICPHPINPCVVRLDGNELTEVVRASVSKELTELKLKGFGFRGEVLGKMICAGMEVETCFREDGSEYVRAIQYHGEPLDPNRTYKVATADTFTFGRLLPEIAKSEVKHYFVPEFLRDLLAYTLRHKWEDY</sequence>
<dbReference type="GO" id="GO:0016787">
    <property type="term" value="F:hydrolase activity"/>
    <property type="evidence" value="ECO:0007669"/>
    <property type="project" value="UniProtKB-KW"/>
</dbReference>
<evidence type="ECO:0000256" key="2">
    <source>
        <dbReference type="RuleBase" id="RU362119"/>
    </source>
</evidence>
<keyword evidence="2" id="KW-0547">Nucleotide-binding</keyword>
<dbReference type="PANTHER" id="PTHR11575">
    <property type="entry name" value="5'-NUCLEOTIDASE-RELATED"/>
    <property type="match status" value="1"/>
</dbReference>
<dbReference type="GO" id="GO:0009166">
    <property type="term" value="P:nucleotide catabolic process"/>
    <property type="evidence" value="ECO:0007669"/>
    <property type="project" value="InterPro"/>
</dbReference>
<dbReference type="RefSeq" id="WP_090234698.1">
    <property type="nucleotide sequence ID" value="NZ_FOJW01000003.1"/>
</dbReference>
<dbReference type="STRING" id="237679.SAMN04488072_103197"/>
<dbReference type="SUPFAM" id="SSF55816">
    <property type="entry name" value="5'-nucleotidase (syn. UDP-sugar hydrolase), C-terminal domain"/>
    <property type="match status" value="1"/>
</dbReference>
<dbReference type="InterPro" id="IPR029052">
    <property type="entry name" value="Metallo-depent_PP-like"/>
</dbReference>
<keyword evidence="1" id="KW-0732">Signal</keyword>
<evidence type="ECO:0000256" key="1">
    <source>
        <dbReference type="ARBA" id="ARBA00022729"/>
    </source>
</evidence>
<dbReference type="Pfam" id="PF02872">
    <property type="entry name" value="5_nucleotid_C"/>
    <property type="match status" value="1"/>
</dbReference>
<dbReference type="InterPro" id="IPR011240">
    <property type="entry name" value="Pesterase_YunD"/>
</dbReference>
<dbReference type="CDD" id="cd00845">
    <property type="entry name" value="MPP_UshA_N_like"/>
    <property type="match status" value="1"/>
</dbReference>
<feature type="domain" description="5'-Nucleotidase C-terminal" evidence="4">
    <location>
        <begin position="289"/>
        <end position="427"/>
    </location>
</feature>
<dbReference type="Gene3D" id="3.90.780.10">
    <property type="entry name" value="5'-Nucleotidase, C-terminal domain"/>
    <property type="match status" value="1"/>
</dbReference>
<name>A0A1I0WRG1_9BACI</name>
<accession>A0A1I0WRG1</accession>
<organism evidence="5 6">
    <name type="scientific">Lentibacillus halodurans</name>
    <dbReference type="NCBI Taxonomy" id="237679"/>
    <lineage>
        <taxon>Bacteria</taxon>
        <taxon>Bacillati</taxon>
        <taxon>Bacillota</taxon>
        <taxon>Bacilli</taxon>
        <taxon>Bacillales</taxon>
        <taxon>Bacillaceae</taxon>
        <taxon>Lentibacillus</taxon>
    </lineage>
</organism>
<dbReference type="GO" id="GO:0000166">
    <property type="term" value="F:nucleotide binding"/>
    <property type="evidence" value="ECO:0007669"/>
    <property type="project" value="UniProtKB-KW"/>
</dbReference>
<comment type="similarity">
    <text evidence="2">Belongs to the 5'-nucleotidase family.</text>
</comment>
<evidence type="ECO:0000313" key="5">
    <source>
        <dbReference type="EMBL" id="SFA90778.1"/>
    </source>
</evidence>
<protein>
    <submittedName>
        <fullName evidence="5">2',3'-cyclic-nucleotide 2'-phosphodiesterase/5'-or 3'-nucleotidase, 5'-nucleotidase family</fullName>
    </submittedName>
</protein>
<dbReference type="EMBL" id="FOJW01000003">
    <property type="protein sequence ID" value="SFA90778.1"/>
    <property type="molecule type" value="Genomic_DNA"/>
</dbReference>
<dbReference type="InterPro" id="IPR008334">
    <property type="entry name" value="5'-Nucleotdase_C"/>
</dbReference>
<dbReference type="AlphaFoldDB" id="A0A1I0WRG1"/>
<dbReference type="Proteomes" id="UP000198642">
    <property type="component" value="Unassembled WGS sequence"/>
</dbReference>
<dbReference type="SUPFAM" id="SSF56300">
    <property type="entry name" value="Metallo-dependent phosphatases"/>
    <property type="match status" value="1"/>
</dbReference>
<evidence type="ECO:0000259" key="4">
    <source>
        <dbReference type="Pfam" id="PF02872"/>
    </source>
</evidence>
<proteinExistence type="inferred from homology"/>